<protein>
    <recommendedName>
        <fullName evidence="4">Translocation protein TolB</fullName>
    </recommendedName>
</protein>
<proteinExistence type="predicted"/>
<organism evidence="2 3">
    <name type="scientific">Arenimonas soli</name>
    <dbReference type="NCBI Taxonomy" id="2269504"/>
    <lineage>
        <taxon>Bacteria</taxon>
        <taxon>Pseudomonadati</taxon>
        <taxon>Pseudomonadota</taxon>
        <taxon>Gammaproteobacteria</taxon>
        <taxon>Lysobacterales</taxon>
        <taxon>Lysobacteraceae</taxon>
        <taxon>Arenimonas</taxon>
    </lineage>
</organism>
<feature type="signal peptide" evidence="1">
    <location>
        <begin position="1"/>
        <end position="23"/>
    </location>
</feature>
<dbReference type="PROSITE" id="PS51257">
    <property type="entry name" value="PROKAR_LIPOPROTEIN"/>
    <property type="match status" value="1"/>
</dbReference>
<gene>
    <name evidence="2" type="ORF">GCM10011521_09940</name>
</gene>
<feature type="chain" id="PRO_5046690669" description="Translocation protein TolB" evidence="1">
    <location>
        <begin position="24"/>
        <end position="419"/>
    </location>
</feature>
<keyword evidence="3" id="KW-1185">Reference proteome</keyword>
<dbReference type="EMBL" id="BMKC01000001">
    <property type="protein sequence ID" value="GGA73825.1"/>
    <property type="molecule type" value="Genomic_DNA"/>
</dbReference>
<comment type="caution">
    <text evidence="2">The sequence shown here is derived from an EMBL/GenBank/DDBJ whole genome shotgun (WGS) entry which is preliminary data.</text>
</comment>
<reference evidence="3" key="1">
    <citation type="journal article" date="2019" name="Int. J. Syst. Evol. Microbiol.">
        <title>The Global Catalogue of Microorganisms (GCM) 10K type strain sequencing project: providing services to taxonomists for standard genome sequencing and annotation.</title>
        <authorList>
            <consortium name="The Broad Institute Genomics Platform"/>
            <consortium name="The Broad Institute Genome Sequencing Center for Infectious Disease"/>
            <person name="Wu L."/>
            <person name="Ma J."/>
        </authorList>
    </citation>
    <scope>NUCLEOTIDE SEQUENCE [LARGE SCALE GENOMIC DNA]</scope>
    <source>
        <strain evidence="3">CGMCC 1.15905</strain>
    </source>
</reference>
<evidence type="ECO:0000256" key="1">
    <source>
        <dbReference type="SAM" id="SignalP"/>
    </source>
</evidence>
<accession>A0ABQ1HGG5</accession>
<sequence>MGVKYAWLAVVALFLAGCNSSHYEEPEIQGNPGLVQHDEGADFVVLTQLEEVREVKVGGGRHSITMFRKDTYFHFDLSAYDGATLEPSWTLRLATYGDPDLKPFQRYPSKVVGSSVSGRMLGKDGNRIWLLIDSAPYVVDATRGELVLGPDALLDAQPSLEGLLPTDARFWKFDRGPVVTLADGRTVRLAGESLAIEDWAPPPAKKVELPTRANGMPRIIPTPPMQPKVRHVPRDDRRWLALLADSEALDAVNDENGNKASYPYSIADQGPMARRRFHEVRLDETVRFEERLLRIVAAESVPDSPVLLRARFVRDPFTGEAMPTDNGDLLVLHTDRVDDAGTLQLARLGQDLQPRWQAALPLGDESGFGARFWPAGDHLVFYGWKTTVKNHVLDRRPHVVSVSLADGRVVARNLAERAQ</sequence>
<dbReference type="Proteomes" id="UP000623419">
    <property type="component" value="Unassembled WGS sequence"/>
</dbReference>
<evidence type="ECO:0000313" key="2">
    <source>
        <dbReference type="EMBL" id="GGA73825.1"/>
    </source>
</evidence>
<name>A0ABQ1HGG5_9GAMM</name>
<dbReference type="RefSeq" id="WP_188661880.1">
    <property type="nucleotide sequence ID" value="NZ_BMKC01000001.1"/>
</dbReference>
<keyword evidence="1" id="KW-0732">Signal</keyword>
<dbReference type="InterPro" id="IPR048161">
    <property type="entry name" value="PA2928-like"/>
</dbReference>
<dbReference type="NCBIfam" id="NF041516">
    <property type="entry name" value="PA2928_fam"/>
    <property type="match status" value="1"/>
</dbReference>
<evidence type="ECO:0008006" key="4">
    <source>
        <dbReference type="Google" id="ProtNLM"/>
    </source>
</evidence>
<evidence type="ECO:0000313" key="3">
    <source>
        <dbReference type="Proteomes" id="UP000623419"/>
    </source>
</evidence>